<reference evidence="3" key="1">
    <citation type="journal article" date="2014" name="Proc. Natl. Acad. Sci. U.S.A.">
        <title>Extensive sampling of basidiomycete genomes demonstrates inadequacy of the white-rot/brown-rot paradigm for wood decay fungi.</title>
        <authorList>
            <person name="Riley R."/>
            <person name="Salamov A.A."/>
            <person name="Brown D.W."/>
            <person name="Nagy L.G."/>
            <person name="Floudas D."/>
            <person name="Held B.W."/>
            <person name="Levasseur A."/>
            <person name="Lombard V."/>
            <person name="Morin E."/>
            <person name="Otillar R."/>
            <person name="Lindquist E.A."/>
            <person name="Sun H."/>
            <person name="LaButti K.M."/>
            <person name="Schmutz J."/>
            <person name="Jabbour D."/>
            <person name="Luo H."/>
            <person name="Baker S.E."/>
            <person name="Pisabarro A.G."/>
            <person name="Walton J.D."/>
            <person name="Blanchette R.A."/>
            <person name="Henrissat B."/>
            <person name="Martin F."/>
            <person name="Cullen D."/>
            <person name="Hibbett D.S."/>
            <person name="Grigoriev I.V."/>
        </authorList>
    </citation>
    <scope>NUCLEOTIDE SEQUENCE [LARGE SCALE GENOMIC DNA]</scope>
    <source>
        <strain evidence="3">PC15</strain>
    </source>
</reference>
<accession>A0A067NB67</accession>
<keyword evidence="1" id="KW-0472">Membrane</keyword>
<keyword evidence="1" id="KW-0812">Transmembrane</keyword>
<evidence type="ECO:0000313" key="2">
    <source>
        <dbReference type="EMBL" id="KDQ24205.1"/>
    </source>
</evidence>
<sequence>MAVSRLMDVNYTIGALQVAVGISGFLLGCSTTQTYAYYKNYPYDPRATKIYYYESDRLLETAQQVAAMHAVYAMSVTNWGHPSALLHPPTSISVTFHLGILIPPLLESFYLWRLHRLFGRALPCAAGAVFCWTRYAGWLLFVVQEMQLGYVSGALLARWSWLLITVLAMGAVLNAGIAAAMVCYLRGQRGTVGMGTKVLVDRLLMWTLQTGVITAGLDGDTGYYHENLNARPPQLPRDELLVDAARFPPTQEPSQKSIVINISREYTISSTSPACSENGARADPEPVGRAGFRKLLIRVSRIGRNGFAIYALF</sequence>
<dbReference type="HOGENOM" id="CLU_888821_0_0_1"/>
<evidence type="ECO:0000313" key="3">
    <source>
        <dbReference type="Proteomes" id="UP000027073"/>
    </source>
</evidence>
<dbReference type="Proteomes" id="UP000027073">
    <property type="component" value="Unassembled WGS sequence"/>
</dbReference>
<dbReference type="OrthoDB" id="3231781at2759"/>
<dbReference type="VEuPathDB" id="FungiDB:PLEOSDRAFT_1085482"/>
<gene>
    <name evidence="2" type="ORF">PLEOSDRAFT_1085482</name>
</gene>
<proteinExistence type="predicted"/>
<dbReference type="InParanoid" id="A0A067NB67"/>
<feature type="transmembrane region" description="Helical" evidence="1">
    <location>
        <begin position="124"/>
        <end position="141"/>
    </location>
</feature>
<evidence type="ECO:0000256" key="1">
    <source>
        <dbReference type="SAM" id="Phobius"/>
    </source>
</evidence>
<dbReference type="AlphaFoldDB" id="A0A067NB67"/>
<dbReference type="EMBL" id="KL198011">
    <property type="protein sequence ID" value="KDQ24205.1"/>
    <property type="molecule type" value="Genomic_DNA"/>
</dbReference>
<organism evidence="2 3">
    <name type="scientific">Pleurotus ostreatus (strain PC15)</name>
    <name type="common">Oyster mushroom</name>
    <dbReference type="NCBI Taxonomy" id="1137138"/>
    <lineage>
        <taxon>Eukaryota</taxon>
        <taxon>Fungi</taxon>
        <taxon>Dikarya</taxon>
        <taxon>Basidiomycota</taxon>
        <taxon>Agaricomycotina</taxon>
        <taxon>Agaricomycetes</taxon>
        <taxon>Agaricomycetidae</taxon>
        <taxon>Agaricales</taxon>
        <taxon>Pleurotineae</taxon>
        <taxon>Pleurotaceae</taxon>
        <taxon>Pleurotus</taxon>
    </lineage>
</organism>
<feature type="transmembrane region" description="Helical" evidence="1">
    <location>
        <begin position="161"/>
        <end position="185"/>
    </location>
</feature>
<protein>
    <submittedName>
        <fullName evidence="2">Uncharacterized protein</fullName>
    </submittedName>
</protein>
<name>A0A067NB67_PLEO1</name>
<keyword evidence="1" id="KW-1133">Transmembrane helix</keyword>
<dbReference type="PROSITE" id="PS51257">
    <property type="entry name" value="PROKAR_LIPOPROTEIN"/>
    <property type="match status" value="1"/>
</dbReference>
<feature type="transmembrane region" description="Helical" evidence="1">
    <location>
        <begin position="12"/>
        <end position="38"/>
    </location>
</feature>
<feature type="transmembrane region" description="Helical" evidence="1">
    <location>
        <begin position="92"/>
        <end position="112"/>
    </location>
</feature>